<name>A0A6J5T900_9CAUD</name>
<organism evidence="1">
    <name type="scientific">uncultured Caudovirales phage</name>
    <dbReference type="NCBI Taxonomy" id="2100421"/>
    <lineage>
        <taxon>Viruses</taxon>
        <taxon>Duplodnaviria</taxon>
        <taxon>Heunggongvirae</taxon>
        <taxon>Uroviricota</taxon>
        <taxon>Caudoviricetes</taxon>
        <taxon>Peduoviridae</taxon>
        <taxon>Maltschvirus</taxon>
        <taxon>Maltschvirus maltsch</taxon>
    </lineage>
</organism>
<sequence>MLLNFGSSGSGGGGGTTTTAVRNMVLNGAMRSNQVGSAVTLTTPGGYSTYEKFCLDTYQMLGKSVNGSMTLTMSKDTDAPSGFSSSLKLVTDTGIPASIRDYLALEQFVPSERYIGFLGASNVTMSFWIKSTVTGVIDVSMQNKDRDWSYSTPVAITASDTWQKVEVTIPRELTGTWSTGFHTQIVFLTCANYQVNAVDTWENSFKLGSSSNTDILSGAGNTVNITGIQLEAGDTATDFEYTNQTTELLDILSVFRQAPLFGAGSPWTTGAVAYIGVQFAVPMTSTPRLALITPGTYTDGSYGDKAVLSFYDVGYTSLTKYGAVLVFNLEAPVVPRQSVTIRDTVVSFDCRYKGLYN</sequence>
<dbReference type="EMBL" id="LR797823">
    <property type="protein sequence ID" value="CAB4241232.1"/>
    <property type="molecule type" value="Genomic_DNA"/>
</dbReference>
<dbReference type="Gene3D" id="2.60.120.260">
    <property type="entry name" value="Galactose-binding domain-like"/>
    <property type="match status" value="1"/>
</dbReference>
<reference evidence="1" key="1">
    <citation type="submission" date="2020-05" db="EMBL/GenBank/DDBJ databases">
        <authorList>
            <person name="Chiriac C."/>
            <person name="Salcher M."/>
            <person name="Ghai R."/>
            <person name="Kavagutti S V."/>
        </authorList>
    </citation>
    <scope>NUCLEOTIDE SEQUENCE</scope>
</reference>
<gene>
    <name evidence="1" type="ORF">UFOVP67_10</name>
</gene>
<evidence type="ECO:0000313" key="1">
    <source>
        <dbReference type="EMBL" id="CAB4241232.1"/>
    </source>
</evidence>
<proteinExistence type="predicted"/>
<protein>
    <submittedName>
        <fullName evidence="1">Uncharacterized protein</fullName>
    </submittedName>
</protein>
<accession>A0A6J5T900</accession>